<organism evidence="2 3">
    <name type="scientific">Dactylosporangium roseum</name>
    <dbReference type="NCBI Taxonomy" id="47989"/>
    <lineage>
        <taxon>Bacteria</taxon>
        <taxon>Bacillati</taxon>
        <taxon>Actinomycetota</taxon>
        <taxon>Actinomycetes</taxon>
        <taxon>Micromonosporales</taxon>
        <taxon>Micromonosporaceae</taxon>
        <taxon>Dactylosporangium</taxon>
    </lineage>
</organism>
<dbReference type="SUPFAM" id="SSF53756">
    <property type="entry name" value="UDP-Glycosyltransferase/glycogen phosphorylase"/>
    <property type="match status" value="1"/>
</dbReference>
<dbReference type="PANTHER" id="PTHR48050">
    <property type="entry name" value="STEROL 3-BETA-GLUCOSYLTRANSFERASE"/>
    <property type="match status" value="1"/>
</dbReference>
<reference evidence="2" key="1">
    <citation type="submission" date="2021-04" db="EMBL/GenBank/DDBJ databases">
        <title>Biosynthetic gene clusters of Dactylosporangioum roseum.</title>
        <authorList>
            <person name="Hartkoorn R.C."/>
            <person name="Beaudoing E."/>
            <person name="Hot D."/>
            <person name="Moureu S."/>
        </authorList>
    </citation>
    <scope>NUCLEOTIDE SEQUENCE</scope>
    <source>
        <strain evidence="2">NRRL B-16295</strain>
    </source>
</reference>
<dbReference type="Proteomes" id="UP001058271">
    <property type="component" value="Chromosome"/>
</dbReference>
<dbReference type="InterPro" id="IPR002213">
    <property type="entry name" value="UDP_glucos_trans"/>
</dbReference>
<dbReference type="InterPro" id="IPR050426">
    <property type="entry name" value="Glycosyltransferase_28"/>
</dbReference>
<dbReference type="InterPro" id="IPR010610">
    <property type="entry name" value="EryCIII-like_C"/>
</dbReference>
<evidence type="ECO:0000259" key="1">
    <source>
        <dbReference type="Pfam" id="PF06722"/>
    </source>
</evidence>
<name>A0ABY5YZU2_9ACTN</name>
<feature type="domain" description="Erythromycin biosynthesis protein CIII-like C-terminal" evidence="1">
    <location>
        <begin position="228"/>
        <end position="363"/>
    </location>
</feature>
<gene>
    <name evidence="2" type="ORF">Drose_24215</name>
</gene>
<dbReference type="RefSeq" id="WP_260723639.1">
    <property type="nucleotide sequence ID" value="NZ_BAAABS010000080.1"/>
</dbReference>
<dbReference type="EMBL" id="CP073721">
    <property type="protein sequence ID" value="UWZ34335.1"/>
    <property type="molecule type" value="Genomic_DNA"/>
</dbReference>
<evidence type="ECO:0000313" key="2">
    <source>
        <dbReference type="EMBL" id="UWZ34335.1"/>
    </source>
</evidence>
<sequence>MRVLFTAVPIYGHLLPVLPLAEAAATAGDEVVLAVPGGMAPLAGGLTTVPAGPDTEVLLAENDRRTGGADMADMRDVFPVASFFAGTRVDLSFDGTLAQARAFGAEVVVTDEYDAVGAMVAAALGVPLVRHAVGLPVSPPALVPAMRALLAPRYAERRLTPAGRVALVDPWPAALHEPGWEPAADRLPIRPRAYAGTAPAAVPASTAPRRVLVTLGTVLLDAAMLDALVDSVAGLDDVDVLAVVAPGTDRTLADARANVHFVGFVPIAQLLAADVSVVVAAGGAGTVLAALSHGIPMVLWPKGAEKPMNAERVAAAGAGIVVDEPGQAAAAVRKMLHDGAYRAGAERVGERLRTAPEPAHVWAALRRKLPSGARRPAGPRPLGG</sequence>
<dbReference type="CDD" id="cd03784">
    <property type="entry name" value="GT1_Gtf-like"/>
    <property type="match status" value="1"/>
</dbReference>
<dbReference type="Gene3D" id="3.40.50.2000">
    <property type="entry name" value="Glycogen Phosphorylase B"/>
    <property type="match status" value="2"/>
</dbReference>
<keyword evidence="3" id="KW-1185">Reference proteome</keyword>
<protein>
    <submittedName>
        <fullName evidence="2">Glycosyltransferase family 1 protein</fullName>
    </submittedName>
</protein>
<evidence type="ECO:0000313" key="3">
    <source>
        <dbReference type="Proteomes" id="UP001058271"/>
    </source>
</evidence>
<accession>A0ABY5YZU2</accession>
<proteinExistence type="predicted"/>
<dbReference type="Pfam" id="PF06722">
    <property type="entry name" value="EryCIII-like_C"/>
    <property type="match status" value="1"/>
</dbReference>
<dbReference type="PANTHER" id="PTHR48050:SF13">
    <property type="entry name" value="STEROL 3-BETA-GLUCOSYLTRANSFERASE UGT80A2"/>
    <property type="match status" value="1"/>
</dbReference>